<comment type="function">
    <text evidence="11">Component of the signal recognition particle (SRP) complex, a ribonucleoprotein complex that mediates the cotranslational targeting of secretory and membrane proteins to the endoplasmic reticulum (ER). Binds directly to 7SL RNA. Mediates binding of SRP54 to the SRP complex.</text>
</comment>
<comment type="subunit">
    <text evidence="9">Component of a signal recognition particle complex that consists of a 7SL RNA molecule of 300 nucleotides and six protein subunits: SRP72, SRP68, SRP54, SRP19, SRP14 and SRP9.</text>
</comment>
<reference evidence="13 14" key="1">
    <citation type="journal article" date="2022" name="Nat. Genet.">
        <title>Improved pea reference genome and pan-genome highlight genomic features and evolutionary characteristics.</title>
        <authorList>
            <person name="Yang T."/>
            <person name="Liu R."/>
            <person name="Luo Y."/>
            <person name="Hu S."/>
            <person name="Wang D."/>
            <person name="Wang C."/>
            <person name="Pandey M.K."/>
            <person name="Ge S."/>
            <person name="Xu Q."/>
            <person name="Li N."/>
            <person name="Li G."/>
            <person name="Huang Y."/>
            <person name="Saxena R.K."/>
            <person name="Ji Y."/>
            <person name="Li M."/>
            <person name="Yan X."/>
            <person name="He Y."/>
            <person name="Liu Y."/>
            <person name="Wang X."/>
            <person name="Xiang C."/>
            <person name="Varshney R.K."/>
            <person name="Ding H."/>
            <person name="Gao S."/>
            <person name="Zong X."/>
        </authorList>
    </citation>
    <scope>NUCLEOTIDE SEQUENCE [LARGE SCALE GENOMIC DNA]</scope>
    <source>
        <strain evidence="13 14">cv. Zhongwan 6</strain>
    </source>
</reference>
<dbReference type="GO" id="GO:0005786">
    <property type="term" value="C:signal recognition particle, endoplasmic reticulum targeting"/>
    <property type="evidence" value="ECO:0007669"/>
    <property type="project" value="UniProtKB-KW"/>
</dbReference>
<dbReference type="AlphaFoldDB" id="A0A9D4X6Y8"/>
<evidence type="ECO:0000256" key="6">
    <source>
        <dbReference type="ARBA" id="ARBA00023135"/>
    </source>
</evidence>
<keyword evidence="6" id="KW-0733">Signal recognition particle</keyword>
<evidence type="ECO:0000256" key="4">
    <source>
        <dbReference type="ARBA" id="ARBA00022490"/>
    </source>
</evidence>
<dbReference type="FunFam" id="3.30.56.30:FF:000002">
    <property type="entry name" value="Signal recognition particle 19kDa"/>
    <property type="match status" value="1"/>
</dbReference>
<dbReference type="InterPro" id="IPR036521">
    <property type="entry name" value="SRP19-like_sf"/>
</dbReference>
<dbReference type="InterPro" id="IPR002778">
    <property type="entry name" value="Signal_recog_particle_SRP19"/>
</dbReference>
<comment type="caution">
    <text evidence="13">The sequence shown here is derived from an EMBL/GenBank/DDBJ whole genome shotgun (WGS) entry which is preliminary data.</text>
</comment>
<sequence>MPNRPNKFQNATPFSSSFTIFDHHSDRSHLNFTVTMEGELPSVKKWIVLYPVYINSKKTVAEGRRIGISKSCENPTCAEIGDCCSYLKLPFAIEIDKAYPRDFMQRGRVRVLLKKEDGTLINPSISSRKQLMLCIAEMVPRHHGRTKKQEAASASTATAGPSNKSGKGGKKRR</sequence>
<dbReference type="EMBL" id="JAMSHJ010000004">
    <property type="protein sequence ID" value="KAI5415481.1"/>
    <property type="molecule type" value="Genomic_DNA"/>
</dbReference>
<evidence type="ECO:0000256" key="2">
    <source>
        <dbReference type="ARBA" id="ARBA00004604"/>
    </source>
</evidence>
<dbReference type="GO" id="GO:0006617">
    <property type="term" value="P:SRP-dependent cotranslational protein targeting to membrane, signal sequence recognition"/>
    <property type="evidence" value="ECO:0007669"/>
    <property type="project" value="TreeGrafter"/>
</dbReference>
<evidence type="ECO:0000256" key="8">
    <source>
        <dbReference type="ARBA" id="ARBA00023274"/>
    </source>
</evidence>
<comment type="subcellular location">
    <subcellularLocation>
        <location evidence="1">Cytoplasm</location>
    </subcellularLocation>
    <subcellularLocation>
        <location evidence="2">Nucleus</location>
        <location evidence="2">Nucleolus</location>
    </subcellularLocation>
</comment>
<feature type="region of interest" description="Disordered" evidence="12">
    <location>
        <begin position="144"/>
        <end position="173"/>
    </location>
</feature>
<dbReference type="GO" id="GO:0005730">
    <property type="term" value="C:nucleolus"/>
    <property type="evidence" value="ECO:0007669"/>
    <property type="project" value="UniProtKB-SubCell"/>
</dbReference>
<evidence type="ECO:0000313" key="14">
    <source>
        <dbReference type="Proteomes" id="UP001058974"/>
    </source>
</evidence>
<evidence type="ECO:0000256" key="12">
    <source>
        <dbReference type="SAM" id="MobiDB-lite"/>
    </source>
</evidence>
<organism evidence="13 14">
    <name type="scientific">Pisum sativum</name>
    <name type="common">Garden pea</name>
    <name type="synonym">Lathyrus oleraceus</name>
    <dbReference type="NCBI Taxonomy" id="3888"/>
    <lineage>
        <taxon>Eukaryota</taxon>
        <taxon>Viridiplantae</taxon>
        <taxon>Streptophyta</taxon>
        <taxon>Embryophyta</taxon>
        <taxon>Tracheophyta</taxon>
        <taxon>Spermatophyta</taxon>
        <taxon>Magnoliopsida</taxon>
        <taxon>eudicotyledons</taxon>
        <taxon>Gunneridae</taxon>
        <taxon>Pentapetalae</taxon>
        <taxon>rosids</taxon>
        <taxon>fabids</taxon>
        <taxon>Fabales</taxon>
        <taxon>Fabaceae</taxon>
        <taxon>Papilionoideae</taxon>
        <taxon>50 kb inversion clade</taxon>
        <taxon>NPAAA clade</taxon>
        <taxon>Hologalegina</taxon>
        <taxon>IRL clade</taxon>
        <taxon>Fabeae</taxon>
        <taxon>Lathyrus</taxon>
    </lineage>
</organism>
<evidence type="ECO:0000256" key="10">
    <source>
        <dbReference type="ARBA" id="ARBA00033772"/>
    </source>
</evidence>
<dbReference type="GO" id="GO:0008312">
    <property type="term" value="F:7S RNA binding"/>
    <property type="evidence" value="ECO:0007669"/>
    <property type="project" value="InterPro"/>
</dbReference>
<evidence type="ECO:0000256" key="5">
    <source>
        <dbReference type="ARBA" id="ARBA00022884"/>
    </source>
</evidence>
<keyword evidence="7" id="KW-0539">Nucleus</keyword>
<keyword evidence="14" id="KW-1185">Reference proteome</keyword>
<proteinExistence type="inferred from homology"/>
<evidence type="ECO:0000256" key="1">
    <source>
        <dbReference type="ARBA" id="ARBA00004496"/>
    </source>
</evidence>
<dbReference type="Gramene" id="Psat04G0078300-T1">
    <property type="protein sequence ID" value="KAI5415481.1"/>
    <property type="gene ID" value="KIW84_040783"/>
</dbReference>
<evidence type="ECO:0000256" key="3">
    <source>
        <dbReference type="ARBA" id="ARBA00008910"/>
    </source>
</evidence>
<protein>
    <recommendedName>
        <fullName evidence="10">Signal recognition particle 19 kDa protein</fullName>
    </recommendedName>
</protein>
<keyword evidence="4" id="KW-0963">Cytoplasm</keyword>
<evidence type="ECO:0000256" key="11">
    <source>
        <dbReference type="ARBA" id="ARBA00045518"/>
    </source>
</evidence>
<dbReference type="Gene3D" id="3.30.56.30">
    <property type="entry name" value="Signal recognition particle, SRP19-like subunit"/>
    <property type="match status" value="1"/>
</dbReference>
<keyword evidence="5" id="KW-0694">RNA-binding</keyword>
<dbReference type="PANTHER" id="PTHR17453:SF0">
    <property type="entry name" value="SIGNAL RECOGNITION PARTICLE 19 KDA PROTEIN"/>
    <property type="match status" value="1"/>
</dbReference>
<evidence type="ECO:0000313" key="13">
    <source>
        <dbReference type="EMBL" id="KAI5415481.1"/>
    </source>
</evidence>
<dbReference type="Pfam" id="PF01922">
    <property type="entry name" value="SRP19"/>
    <property type="match status" value="1"/>
</dbReference>
<comment type="similarity">
    <text evidence="3">Belongs to the SRP19 family.</text>
</comment>
<accession>A0A9D4X6Y8</accession>
<dbReference type="Proteomes" id="UP001058974">
    <property type="component" value="Chromosome 4"/>
</dbReference>
<dbReference type="SUPFAM" id="SSF69695">
    <property type="entry name" value="SRP19"/>
    <property type="match status" value="1"/>
</dbReference>
<feature type="compositionally biased region" description="Low complexity" evidence="12">
    <location>
        <begin position="151"/>
        <end position="165"/>
    </location>
</feature>
<evidence type="ECO:0000256" key="7">
    <source>
        <dbReference type="ARBA" id="ARBA00023242"/>
    </source>
</evidence>
<evidence type="ECO:0000256" key="9">
    <source>
        <dbReference type="ARBA" id="ARBA00033761"/>
    </source>
</evidence>
<dbReference type="PANTHER" id="PTHR17453">
    <property type="entry name" value="SIGNAL RECOGNITION PARTICLE 19 KD PROTEIN"/>
    <property type="match status" value="1"/>
</dbReference>
<name>A0A9D4X6Y8_PEA</name>
<keyword evidence="8" id="KW-0687">Ribonucleoprotein</keyword>
<gene>
    <name evidence="13" type="ORF">KIW84_040783</name>
</gene>